<dbReference type="InterPro" id="IPR025669">
    <property type="entry name" value="AAA_dom"/>
</dbReference>
<dbReference type="InterPro" id="IPR025501">
    <property type="entry name" value="MinD_FleN"/>
</dbReference>
<evidence type="ECO:0000259" key="3">
    <source>
        <dbReference type="Pfam" id="PF13614"/>
    </source>
</evidence>
<dbReference type="GO" id="GO:0005524">
    <property type="term" value="F:ATP binding"/>
    <property type="evidence" value="ECO:0007669"/>
    <property type="project" value="UniProtKB-KW"/>
</dbReference>
<dbReference type="SUPFAM" id="SSF52540">
    <property type="entry name" value="P-loop containing nucleoside triphosphate hydrolases"/>
    <property type="match status" value="1"/>
</dbReference>
<dbReference type="AlphaFoldDB" id="A0A6N8FME3"/>
<dbReference type="Pfam" id="PF13614">
    <property type="entry name" value="AAA_31"/>
    <property type="match status" value="1"/>
</dbReference>
<evidence type="ECO:0000256" key="1">
    <source>
        <dbReference type="ARBA" id="ARBA00022741"/>
    </source>
</evidence>
<dbReference type="PANTHER" id="PTHR43384:SF4">
    <property type="entry name" value="CELLULOSE BIOSYNTHESIS PROTEIN BCSQ-RELATED"/>
    <property type="match status" value="1"/>
</dbReference>
<dbReference type="InterPro" id="IPR033875">
    <property type="entry name" value="FlhG"/>
</dbReference>
<evidence type="ECO:0000313" key="4">
    <source>
        <dbReference type="EMBL" id="MUK89896.1"/>
    </source>
</evidence>
<dbReference type="RefSeq" id="WP_343042391.1">
    <property type="nucleotide sequence ID" value="NZ_WOCA01000015.1"/>
</dbReference>
<dbReference type="PANTHER" id="PTHR43384">
    <property type="entry name" value="SEPTUM SITE-DETERMINING PROTEIN MIND HOMOLOG, CHLOROPLASTIC-RELATED"/>
    <property type="match status" value="1"/>
</dbReference>
<name>A0A6N8FME3_9BACI</name>
<dbReference type="GO" id="GO:0051782">
    <property type="term" value="P:negative regulation of cell division"/>
    <property type="evidence" value="ECO:0007669"/>
    <property type="project" value="TreeGrafter"/>
</dbReference>
<dbReference type="PIRSF" id="PIRSF003092">
    <property type="entry name" value="MinD"/>
    <property type="match status" value="1"/>
</dbReference>
<comment type="caution">
    <text evidence="4">The sequence shown here is derived from an EMBL/GenBank/DDBJ whole genome shotgun (WGS) entry which is preliminary data.</text>
</comment>
<dbReference type="EMBL" id="WOCA01000015">
    <property type="protein sequence ID" value="MUK89896.1"/>
    <property type="molecule type" value="Genomic_DNA"/>
</dbReference>
<keyword evidence="2" id="KW-0067">ATP-binding</keyword>
<gene>
    <name evidence="4" type="ORF">GMD78_16115</name>
</gene>
<protein>
    <submittedName>
        <fullName evidence="4">AAA family ATPase</fullName>
    </submittedName>
</protein>
<dbReference type="GO" id="GO:0005829">
    <property type="term" value="C:cytosol"/>
    <property type="evidence" value="ECO:0007669"/>
    <property type="project" value="TreeGrafter"/>
</dbReference>
<dbReference type="InterPro" id="IPR027417">
    <property type="entry name" value="P-loop_NTPase"/>
</dbReference>
<accession>A0A6N8FME3</accession>
<keyword evidence="1" id="KW-0547">Nucleotide-binding</keyword>
<evidence type="ECO:0000313" key="5">
    <source>
        <dbReference type="Proteomes" id="UP000469125"/>
    </source>
</evidence>
<keyword evidence="5" id="KW-1185">Reference proteome</keyword>
<dbReference type="Gene3D" id="3.40.50.300">
    <property type="entry name" value="P-loop containing nucleotide triphosphate hydrolases"/>
    <property type="match status" value="1"/>
</dbReference>
<dbReference type="CDD" id="cd02038">
    <property type="entry name" value="FlhG-like"/>
    <property type="match status" value="1"/>
</dbReference>
<dbReference type="GO" id="GO:0016887">
    <property type="term" value="F:ATP hydrolysis activity"/>
    <property type="evidence" value="ECO:0007669"/>
    <property type="project" value="TreeGrafter"/>
</dbReference>
<sequence length="288" mass="32343">MKHDQAESLRRQFEILQNPKQAKTISFVSGKGGVGKSNTALNFSLELCRNDKKVLLIDLDIGMGNIEILLGLHSQYTIVDMLQEQLPIYDIIETGPNNLSYISGGTGLNDIFSLDQTELDYFFVQYHKISKMYDFIVFDMGAGATPTSMAFVLAADECIVVTTPEPTSITDAYSMIKHIVKEQPGLSMYVLMNRSQSQKSGTKALERFQRVVKQFLKKDIQLLGILPDDQVVSTAVIRQVPYSIFNKKAAVSKALKLLIKNYISDSATQTANEPVSFIQKFKRLIRER</sequence>
<dbReference type="GO" id="GO:0009898">
    <property type="term" value="C:cytoplasmic side of plasma membrane"/>
    <property type="evidence" value="ECO:0007669"/>
    <property type="project" value="TreeGrafter"/>
</dbReference>
<reference evidence="4 5" key="1">
    <citation type="submission" date="2019-11" db="EMBL/GenBank/DDBJ databases">
        <authorList>
            <person name="Li X."/>
        </authorList>
    </citation>
    <scope>NUCLEOTIDE SEQUENCE [LARGE SCALE GENOMIC DNA]</scope>
    <source>
        <strain evidence="4 5">L9</strain>
    </source>
</reference>
<organism evidence="4 5">
    <name type="scientific">Ornithinibacillus caprae</name>
    <dbReference type="NCBI Taxonomy" id="2678566"/>
    <lineage>
        <taxon>Bacteria</taxon>
        <taxon>Bacillati</taxon>
        <taxon>Bacillota</taxon>
        <taxon>Bacilli</taxon>
        <taxon>Bacillales</taxon>
        <taxon>Bacillaceae</taxon>
        <taxon>Ornithinibacillus</taxon>
    </lineage>
</organism>
<dbReference type="Proteomes" id="UP000469125">
    <property type="component" value="Unassembled WGS sequence"/>
</dbReference>
<feature type="domain" description="AAA" evidence="3">
    <location>
        <begin position="23"/>
        <end position="180"/>
    </location>
</feature>
<proteinExistence type="predicted"/>
<dbReference type="InterPro" id="IPR050625">
    <property type="entry name" value="ParA/MinD_ATPase"/>
</dbReference>
<evidence type="ECO:0000256" key="2">
    <source>
        <dbReference type="ARBA" id="ARBA00022840"/>
    </source>
</evidence>